<reference evidence="1 2" key="1">
    <citation type="journal article" date="2023" name="Sci. Data">
        <title>Genome assembly of the Korean intertidal mud-creeper Batillaria attramentaria.</title>
        <authorList>
            <person name="Patra A.K."/>
            <person name="Ho P.T."/>
            <person name="Jun S."/>
            <person name="Lee S.J."/>
            <person name="Kim Y."/>
            <person name="Won Y.J."/>
        </authorList>
    </citation>
    <scope>NUCLEOTIDE SEQUENCE [LARGE SCALE GENOMIC DNA]</scope>
    <source>
        <strain evidence="1">Wonlab-2016</strain>
    </source>
</reference>
<organism evidence="1 2">
    <name type="scientific">Batillaria attramentaria</name>
    <dbReference type="NCBI Taxonomy" id="370345"/>
    <lineage>
        <taxon>Eukaryota</taxon>
        <taxon>Metazoa</taxon>
        <taxon>Spiralia</taxon>
        <taxon>Lophotrochozoa</taxon>
        <taxon>Mollusca</taxon>
        <taxon>Gastropoda</taxon>
        <taxon>Caenogastropoda</taxon>
        <taxon>Sorbeoconcha</taxon>
        <taxon>Cerithioidea</taxon>
        <taxon>Batillariidae</taxon>
        <taxon>Batillaria</taxon>
    </lineage>
</organism>
<proteinExistence type="predicted"/>
<protein>
    <submittedName>
        <fullName evidence="1">Uncharacterized protein</fullName>
    </submittedName>
</protein>
<dbReference type="AlphaFoldDB" id="A0ABD0LAP0"/>
<name>A0ABD0LAP0_9CAEN</name>
<gene>
    <name evidence="1" type="ORF">BaRGS_00012450</name>
</gene>
<feature type="non-terminal residue" evidence="1">
    <location>
        <position position="1"/>
    </location>
</feature>
<comment type="caution">
    <text evidence="1">The sequence shown here is derived from an EMBL/GenBank/DDBJ whole genome shotgun (WGS) entry which is preliminary data.</text>
</comment>
<sequence length="105" mass="12332">ATDICRRSPRERERSNGFSLRLNDIGCKCLRTLRVVNLIYEHPDTVVEAAAESSMDSDQFFYNRNPQERNRWTTQPVLTEYLSQANTILRSSLRQCNFDWEFPSV</sequence>
<keyword evidence="2" id="KW-1185">Reference proteome</keyword>
<accession>A0ABD0LAP0</accession>
<dbReference type="Proteomes" id="UP001519460">
    <property type="component" value="Unassembled WGS sequence"/>
</dbReference>
<dbReference type="EMBL" id="JACVVK020000068">
    <property type="protein sequence ID" value="KAK7496285.1"/>
    <property type="molecule type" value="Genomic_DNA"/>
</dbReference>
<evidence type="ECO:0000313" key="2">
    <source>
        <dbReference type="Proteomes" id="UP001519460"/>
    </source>
</evidence>
<evidence type="ECO:0000313" key="1">
    <source>
        <dbReference type="EMBL" id="KAK7496285.1"/>
    </source>
</evidence>